<keyword evidence="6 12" id="KW-0863">Zinc-finger</keyword>
<dbReference type="Pfam" id="PF13639">
    <property type="entry name" value="zf-RING_2"/>
    <property type="match status" value="1"/>
</dbReference>
<feature type="transmembrane region" description="Helical" evidence="14">
    <location>
        <begin position="45"/>
        <end position="66"/>
    </location>
</feature>
<dbReference type="Proteomes" id="UP001567538">
    <property type="component" value="Unassembled WGS sequence"/>
</dbReference>
<evidence type="ECO:0000256" key="8">
    <source>
        <dbReference type="ARBA" id="ARBA00022833"/>
    </source>
</evidence>
<evidence type="ECO:0000256" key="4">
    <source>
        <dbReference type="ARBA" id="ARBA00022692"/>
    </source>
</evidence>
<keyword evidence="7" id="KW-0833">Ubl conjugation pathway</keyword>
<comment type="caution">
    <text evidence="16">The sequence shown here is derived from an EMBL/GenBank/DDBJ whole genome shotgun (WGS) entry which is preliminary data.</text>
</comment>
<dbReference type="GO" id="GO:0061630">
    <property type="term" value="F:ubiquitin protein ligase activity"/>
    <property type="evidence" value="ECO:0007669"/>
    <property type="project" value="UniProtKB-EC"/>
</dbReference>
<gene>
    <name evidence="16" type="ORF">AAHA92_28550</name>
</gene>
<dbReference type="Gene3D" id="3.30.40.10">
    <property type="entry name" value="Zinc/RING finger domain, C3HC4 (zinc finger)"/>
    <property type="match status" value="1"/>
</dbReference>
<evidence type="ECO:0000313" key="16">
    <source>
        <dbReference type="EMBL" id="KAL1535815.1"/>
    </source>
</evidence>
<evidence type="ECO:0000256" key="11">
    <source>
        <dbReference type="ARBA" id="ARBA00024209"/>
    </source>
</evidence>
<dbReference type="GO" id="GO:0008270">
    <property type="term" value="F:zinc ion binding"/>
    <property type="evidence" value="ECO:0007669"/>
    <property type="project" value="UniProtKB-KW"/>
</dbReference>
<keyword evidence="8" id="KW-0862">Zinc</keyword>
<evidence type="ECO:0000256" key="10">
    <source>
        <dbReference type="ARBA" id="ARBA00023136"/>
    </source>
</evidence>
<name>A0ABD1FVF9_SALDI</name>
<feature type="region of interest" description="Disordered" evidence="13">
    <location>
        <begin position="76"/>
        <end position="104"/>
    </location>
</feature>
<dbReference type="SMART" id="SM00184">
    <property type="entry name" value="RING"/>
    <property type="match status" value="1"/>
</dbReference>
<evidence type="ECO:0000256" key="13">
    <source>
        <dbReference type="SAM" id="MobiDB-lite"/>
    </source>
</evidence>
<keyword evidence="17" id="KW-1185">Reference proteome</keyword>
<evidence type="ECO:0000313" key="17">
    <source>
        <dbReference type="Proteomes" id="UP001567538"/>
    </source>
</evidence>
<protein>
    <submittedName>
        <fullName evidence="16">RING-type E3 ubiquitin transferase</fullName>
        <ecNumber evidence="16">2.3.2.27</ecNumber>
    </submittedName>
</protein>
<dbReference type="InterPro" id="IPR013083">
    <property type="entry name" value="Znf_RING/FYVE/PHD"/>
</dbReference>
<keyword evidence="3 16" id="KW-0808">Transferase</keyword>
<dbReference type="EC" id="2.3.2.27" evidence="16"/>
<keyword evidence="16" id="KW-0012">Acyltransferase</keyword>
<evidence type="ECO:0000256" key="1">
    <source>
        <dbReference type="ARBA" id="ARBA00004167"/>
    </source>
</evidence>
<evidence type="ECO:0000256" key="3">
    <source>
        <dbReference type="ARBA" id="ARBA00022679"/>
    </source>
</evidence>
<evidence type="ECO:0000256" key="5">
    <source>
        <dbReference type="ARBA" id="ARBA00022723"/>
    </source>
</evidence>
<sequence>MSAPPPPATIFYGGASVITQMPQLPPPYTDTSSPSSSDEVPTKSIVLIIIIIASALVISASIYLLLHLLSKRIHHTSSDDDDDVVQRRDSSSQPQCHAPPPANGLLDSLPLFTFRSVTGNLTGGGDCAVCLSKFEPHDQLRLLPICCHAFHADCIDAWIVSNQTCPLCRSTVIATDSELLDKILNPNRGINSGNFRDGNGNSGSFRIEIGSISRGGGRGAPEAAERERRSYSIGSFDYIVDDNGYEVSAGSVTHRRGASDCISVDKDSSVGIPMVEPPGELLAADVSSGRNWLRDYMDRLASASFRSSGRFFSGSSRRSDPVAAGAVVDDLEANRAGEEISELFRWLSGI</sequence>
<evidence type="ECO:0000256" key="7">
    <source>
        <dbReference type="ARBA" id="ARBA00022786"/>
    </source>
</evidence>
<comment type="subcellular location">
    <subcellularLocation>
        <location evidence="1">Membrane</location>
        <topology evidence="1">Single-pass membrane protein</topology>
    </subcellularLocation>
</comment>
<dbReference type="EMBL" id="JBEAFC010000011">
    <property type="protein sequence ID" value="KAL1535815.1"/>
    <property type="molecule type" value="Genomic_DNA"/>
</dbReference>
<dbReference type="InterPro" id="IPR001841">
    <property type="entry name" value="Znf_RING"/>
</dbReference>
<evidence type="ECO:0000256" key="12">
    <source>
        <dbReference type="PROSITE-ProRule" id="PRU00175"/>
    </source>
</evidence>
<dbReference type="PROSITE" id="PS50089">
    <property type="entry name" value="ZF_RING_2"/>
    <property type="match status" value="1"/>
</dbReference>
<comment type="pathway">
    <text evidence="2">Protein modification; protein ubiquitination.</text>
</comment>
<accession>A0ABD1FVF9</accession>
<keyword evidence="4 14" id="KW-0812">Transmembrane</keyword>
<dbReference type="PANTHER" id="PTHR45768">
    <property type="entry name" value="E3 UBIQUITIN-PROTEIN LIGASE RNF13-LIKE"/>
    <property type="match status" value="1"/>
</dbReference>
<evidence type="ECO:0000256" key="9">
    <source>
        <dbReference type="ARBA" id="ARBA00022989"/>
    </source>
</evidence>
<dbReference type="PANTHER" id="PTHR45768:SF16">
    <property type="entry name" value="E3 UBIQUITIN-PROTEIN LIGASE ATL4"/>
    <property type="match status" value="1"/>
</dbReference>
<keyword evidence="9 14" id="KW-1133">Transmembrane helix</keyword>
<dbReference type="GO" id="GO:0016020">
    <property type="term" value="C:membrane"/>
    <property type="evidence" value="ECO:0007669"/>
    <property type="project" value="UniProtKB-SubCell"/>
</dbReference>
<evidence type="ECO:0000256" key="6">
    <source>
        <dbReference type="ARBA" id="ARBA00022771"/>
    </source>
</evidence>
<proteinExistence type="inferred from homology"/>
<evidence type="ECO:0000256" key="2">
    <source>
        <dbReference type="ARBA" id="ARBA00004906"/>
    </source>
</evidence>
<evidence type="ECO:0000256" key="14">
    <source>
        <dbReference type="SAM" id="Phobius"/>
    </source>
</evidence>
<dbReference type="CDD" id="cd16461">
    <property type="entry name" value="RING-H2_EL5-like"/>
    <property type="match status" value="1"/>
</dbReference>
<reference evidence="16 17" key="1">
    <citation type="submission" date="2024-06" db="EMBL/GenBank/DDBJ databases">
        <title>A chromosome level genome sequence of Diviner's sage (Salvia divinorum).</title>
        <authorList>
            <person name="Ford S.A."/>
            <person name="Ro D.-K."/>
            <person name="Ness R.W."/>
            <person name="Phillips M.A."/>
        </authorList>
    </citation>
    <scope>NUCLEOTIDE SEQUENCE [LARGE SCALE GENOMIC DNA]</scope>
    <source>
        <strain evidence="16">SAF-2024a</strain>
        <tissue evidence="16">Leaf</tissue>
    </source>
</reference>
<evidence type="ECO:0000259" key="15">
    <source>
        <dbReference type="PROSITE" id="PS50089"/>
    </source>
</evidence>
<organism evidence="16 17">
    <name type="scientific">Salvia divinorum</name>
    <name type="common">Maria pastora</name>
    <name type="synonym">Diviner's sage</name>
    <dbReference type="NCBI Taxonomy" id="28513"/>
    <lineage>
        <taxon>Eukaryota</taxon>
        <taxon>Viridiplantae</taxon>
        <taxon>Streptophyta</taxon>
        <taxon>Embryophyta</taxon>
        <taxon>Tracheophyta</taxon>
        <taxon>Spermatophyta</taxon>
        <taxon>Magnoliopsida</taxon>
        <taxon>eudicotyledons</taxon>
        <taxon>Gunneridae</taxon>
        <taxon>Pentapetalae</taxon>
        <taxon>asterids</taxon>
        <taxon>lamiids</taxon>
        <taxon>Lamiales</taxon>
        <taxon>Lamiaceae</taxon>
        <taxon>Nepetoideae</taxon>
        <taxon>Mentheae</taxon>
        <taxon>Salviinae</taxon>
        <taxon>Salvia</taxon>
        <taxon>Salvia subgen. Calosphace</taxon>
    </lineage>
</organism>
<dbReference type="AlphaFoldDB" id="A0ABD1FVF9"/>
<dbReference type="SUPFAM" id="SSF57850">
    <property type="entry name" value="RING/U-box"/>
    <property type="match status" value="1"/>
</dbReference>
<feature type="domain" description="RING-type" evidence="15">
    <location>
        <begin position="127"/>
        <end position="169"/>
    </location>
</feature>
<keyword evidence="10 14" id="KW-0472">Membrane</keyword>
<keyword evidence="5" id="KW-0479">Metal-binding</keyword>
<comment type="similarity">
    <text evidence="11">Belongs to the RING-type zinc finger family. ATL subfamily.</text>
</comment>